<dbReference type="InterPro" id="IPR005119">
    <property type="entry name" value="LysR_subst-bd"/>
</dbReference>
<comment type="caution">
    <text evidence="6">The sequence shown here is derived from an EMBL/GenBank/DDBJ whole genome shotgun (WGS) entry which is preliminary data.</text>
</comment>
<dbReference type="Gene3D" id="1.10.10.10">
    <property type="entry name" value="Winged helix-like DNA-binding domain superfamily/Winged helix DNA-binding domain"/>
    <property type="match status" value="1"/>
</dbReference>
<accession>A0A1S8YM93</accession>
<dbReference type="Pfam" id="PF03466">
    <property type="entry name" value="LysR_substrate"/>
    <property type="match status" value="1"/>
</dbReference>
<dbReference type="PROSITE" id="PS50931">
    <property type="entry name" value="HTH_LYSR"/>
    <property type="match status" value="1"/>
</dbReference>
<keyword evidence="7" id="KW-1185">Reference proteome</keyword>
<dbReference type="InterPro" id="IPR058163">
    <property type="entry name" value="LysR-type_TF_proteobact-type"/>
</dbReference>
<dbReference type="InterPro" id="IPR000847">
    <property type="entry name" value="LysR_HTH_N"/>
</dbReference>
<comment type="similarity">
    <text evidence="1">Belongs to the LysR transcriptional regulatory family.</text>
</comment>
<proteinExistence type="inferred from homology"/>
<reference evidence="6 7" key="1">
    <citation type="submission" date="2016-12" db="EMBL/GenBank/DDBJ databases">
        <title>Izhakiella australiana sp. nov. of genus Izhakiella isolated from Australian desert.</title>
        <authorList>
            <person name="Ji M."/>
        </authorList>
    </citation>
    <scope>NUCLEOTIDE SEQUENCE [LARGE SCALE GENOMIC DNA]</scope>
    <source>
        <strain evidence="6 7">D4N98</strain>
    </source>
</reference>
<evidence type="ECO:0000256" key="2">
    <source>
        <dbReference type="ARBA" id="ARBA00023015"/>
    </source>
</evidence>
<dbReference type="SUPFAM" id="SSF53850">
    <property type="entry name" value="Periplasmic binding protein-like II"/>
    <property type="match status" value="1"/>
</dbReference>
<dbReference type="GO" id="GO:0043565">
    <property type="term" value="F:sequence-specific DNA binding"/>
    <property type="evidence" value="ECO:0007669"/>
    <property type="project" value="TreeGrafter"/>
</dbReference>
<keyword evidence="3" id="KW-0238">DNA-binding</keyword>
<evidence type="ECO:0000313" key="7">
    <source>
        <dbReference type="Proteomes" id="UP000190667"/>
    </source>
</evidence>
<dbReference type="EMBL" id="MRUL01000006">
    <property type="protein sequence ID" value="OON40052.1"/>
    <property type="molecule type" value="Genomic_DNA"/>
</dbReference>
<dbReference type="STRING" id="1926881.BTJ39_11515"/>
<sequence>MNNRPDFSALNAFLLVATRRSFRQAADELGVSPSTLSHMLRGLEDKLAVRLLNRTTRSVSPTEAGERLISQLAPALQGLDAALSVLDDFRQLPAGGLRINASEEAARMLLQSIIPDFSARFPQITLDLVTDGRLVDIVKARCDAGIRLLDDVPQDMIAVPFGPSVRFIAVASPEYIIRHGEPQTPDDLQHHRCIRFRMPSGKRYRWEFSRHGQERLVDPPGILTLDHPGLMAEAAAAGMGIAWMADRSAHPFIIAGRLRQVLVDWSPPWPGLALYYPGHRYVPPALRALIEAIRRNHQQSQPEE</sequence>
<protein>
    <submittedName>
        <fullName evidence="6">LysR family transcriptional regulator</fullName>
    </submittedName>
</protein>
<keyword evidence="4" id="KW-0804">Transcription</keyword>
<dbReference type="GO" id="GO:0006351">
    <property type="term" value="P:DNA-templated transcription"/>
    <property type="evidence" value="ECO:0007669"/>
    <property type="project" value="TreeGrafter"/>
</dbReference>
<dbReference type="GO" id="GO:0003700">
    <property type="term" value="F:DNA-binding transcription factor activity"/>
    <property type="evidence" value="ECO:0007669"/>
    <property type="project" value="InterPro"/>
</dbReference>
<dbReference type="InterPro" id="IPR036388">
    <property type="entry name" value="WH-like_DNA-bd_sf"/>
</dbReference>
<evidence type="ECO:0000313" key="6">
    <source>
        <dbReference type="EMBL" id="OON40052.1"/>
    </source>
</evidence>
<dbReference type="FunFam" id="1.10.10.10:FF:000001">
    <property type="entry name" value="LysR family transcriptional regulator"/>
    <property type="match status" value="1"/>
</dbReference>
<evidence type="ECO:0000259" key="5">
    <source>
        <dbReference type="PROSITE" id="PS50931"/>
    </source>
</evidence>
<dbReference type="RefSeq" id="WP_078002837.1">
    <property type="nucleotide sequence ID" value="NZ_MRUL01000006.1"/>
</dbReference>
<organism evidence="6 7">
    <name type="scientific">Izhakiella australiensis</name>
    <dbReference type="NCBI Taxonomy" id="1926881"/>
    <lineage>
        <taxon>Bacteria</taxon>
        <taxon>Pseudomonadati</taxon>
        <taxon>Pseudomonadota</taxon>
        <taxon>Gammaproteobacteria</taxon>
        <taxon>Enterobacterales</taxon>
        <taxon>Erwiniaceae</taxon>
        <taxon>Izhakiella</taxon>
    </lineage>
</organism>
<feature type="domain" description="HTH lysR-type" evidence="5">
    <location>
        <begin position="5"/>
        <end position="62"/>
    </location>
</feature>
<dbReference type="Pfam" id="PF00126">
    <property type="entry name" value="HTH_1"/>
    <property type="match status" value="1"/>
</dbReference>
<evidence type="ECO:0000256" key="3">
    <source>
        <dbReference type="ARBA" id="ARBA00023125"/>
    </source>
</evidence>
<keyword evidence="2" id="KW-0805">Transcription regulation</keyword>
<dbReference type="Gene3D" id="3.40.190.290">
    <property type="match status" value="1"/>
</dbReference>
<dbReference type="SUPFAM" id="SSF46785">
    <property type="entry name" value="Winged helix' DNA-binding domain"/>
    <property type="match status" value="1"/>
</dbReference>
<gene>
    <name evidence="6" type="ORF">BTJ39_11515</name>
</gene>
<dbReference type="PANTHER" id="PTHR30537:SF1">
    <property type="entry name" value="HTH-TYPE TRANSCRIPTIONAL REGULATOR PGRR"/>
    <property type="match status" value="1"/>
</dbReference>
<dbReference type="OrthoDB" id="9813056at2"/>
<dbReference type="InterPro" id="IPR036390">
    <property type="entry name" value="WH_DNA-bd_sf"/>
</dbReference>
<evidence type="ECO:0000256" key="4">
    <source>
        <dbReference type="ARBA" id="ARBA00023163"/>
    </source>
</evidence>
<dbReference type="PANTHER" id="PTHR30537">
    <property type="entry name" value="HTH-TYPE TRANSCRIPTIONAL REGULATOR"/>
    <property type="match status" value="1"/>
</dbReference>
<evidence type="ECO:0000256" key="1">
    <source>
        <dbReference type="ARBA" id="ARBA00009437"/>
    </source>
</evidence>
<name>A0A1S8YM93_9GAMM</name>
<dbReference type="Proteomes" id="UP000190667">
    <property type="component" value="Unassembled WGS sequence"/>
</dbReference>
<dbReference type="AlphaFoldDB" id="A0A1S8YM93"/>